<dbReference type="PROSITE" id="PS51699">
    <property type="entry name" value="SEA_DG"/>
    <property type="match status" value="1"/>
</dbReference>
<gene>
    <name evidence="3" type="ORF">BSL78_30248</name>
</gene>
<dbReference type="GO" id="GO:0007411">
    <property type="term" value="P:axon guidance"/>
    <property type="evidence" value="ECO:0007669"/>
    <property type="project" value="TreeGrafter"/>
</dbReference>
<dbReference type="InterPro" id="IPR006644">
    <property type="entry name" value="Cadg"/>
</dbReference>
<organism evidence="3 4">
    <name type="scientific">Stichopus japonicus</name>
    <name type="common">Sea cucumber</name>
    <dbReference type="NCBI Taxonomy" id="307972"/>
    <lineage>
        <taxon>Eukaryota</taxon>
        <taxon>Metazoa</taxon>
        <taxon>Echinodermata</taxon>
        <taxon>Eleutherozoa</taxon>
        <taxon>Echinozoa</taxon>
        <taxon>Holothuroidea</taxon>
        <taxon>Aspidochirotacea</taxon>
        <taxon>Aspidochirotida</taxon>
        <taxon>Stichopodidae</taxon>
        <taxon>Apostichopus</taxon>
    </lineage>
</organism>
<accession>A0A2G8JB32</accession>
<dbReference type="GO" id="GO:0002009">
    <property type="term" value="P:morphogenesis of an epithelium"/>
    <property type="evidence" value="ECO:0007669"/>
    <property type="project" value="TreeGrafter"/>
</dbReference>
<name>A0A2G8JB32_STIJA</name>
<comment type="subcellular location">
    <subcellularLocation>
        <location evidence="1">Cell membrane</location>
        <location evidence="1">Sarcolemma</location>
    </subcellularLocation>
</comment>
<keyword evidence="4" id="KW-1185">Reference proteome</keyword>
<dbReference type="AlphaFoldDB" id="A0A2G8JB32"/>
<protein>
    <submittedName>
        <fullName evidence="3">Putative mucin-3A isoform X1</fullName>
    </submittedName>
</protein>
<evidence type="ECO:0000259" key="2">
    <source>
        <dbReference type="PROSITE" id="PS51699"/>
    </source>
</evidence>
<dbReference type="InterPro" id="IPR015919">
    <property type="entry name" value="Cadherin-like_sf"/>
</dbReference>
<dbReference type="PANTHER" id="PTHR21559">
    <property type="entry name" value="DYSTROGLYCAN-RELATED"/>
    <property type="match status" value="1"/>
</dbReference>
<dbReference type="Gene3D" id="2.60.40.10">
    <property type="entry name" value="Immunoglobulins"/>
    <property type="match status" value="1"/>
</dbReference>
<dbReference type="Proteomes" id="UP000230750">
    <property type="component" value="Unassembled WGS sequence"/>
</dbReference>
<dbReference type="STRING" id="307972.A0A2G8JB32"/>
<dbReference type="PANTHER" id="PTHR21559:SF21">
    <property type="entry name" value="DYSTROGLYCAN 1"/>
    <property type="match status" value="1"/>
</dbReference>
<evidence type="ECO:0000313" key="3">
    <source>
        <dbReference type="EMBL" id="PIK32940.1"/>
    </source>
</evidence>
<sequence>MFTSSSFGKTTASRSLLFKSSSSAAGTSVFISPTMQSVFPSSFTSETSPQHSLILSSLRSVSSSLILSLSTTMTLSSVTMVTQGTSNVPSMISSTRNIQQTSFDVSETLTSIVAPSMHVTPIGKTTSLLSIKPSKVQTSVSLLDSSVITGHIVPSTSSSSEDKSSLVLVTTLSPSHVTLVSSLILASRSDVSHRPSVTNSLDTHSLSQTRSIRSTPVLPSLPHLTSSPMFSSASTVAMTSLLPTIQTSSHISPSLVSSRYSSEIVSSSYSLPTTTAVPTDGVTTFKPTPSTVSVNGVPILLNPIDIIVLTSGEVFKYHIPTDTFYDKEDGNTRNLSLSLMDEDYRSITSSSWIFLDQESQSLEGIVVGEDLISETNQFYLAATNSAGRVAYDALTVEVRANEAEYSHQFQVNLSLNYSVFQENVTALYQFFTRLSFHYGSELSELNVFSVVSGSVIITYSNDSIPKTFFVI</sequence>
<evidence type="ECO:0000313" key="4">
    <source>
        <dbReference type="Proteomes" id="UP000230750"/>
    </source>
</evidence>
<dbReference type="EMBL" id="MRZV01002928">
    <property type="protein sequence ID" value="PIK32940.1"/>
    <property type="molecule type" value="Genomic_DNA"/>
</dbReference>
<reference evidence="3 4" key="1">
    <citation type="journal article" date="2017" name="PLoS Biol.">
        <title>The sea cucumber genome provides insights into morphological evolution and visceral regeneration.</title>
        <authorList>
            <person name="Zhang X."/>
            <person name="Sun L."/>
            <person name="Yuan J."/>
            <person name="Sun Y."/>
            <person name="Gao Y."/>
            <person name="Zhang L."/>
            <person name="Li S."/>
            <person name="Dai H."/>
            <person name="Hamel J.F."/>
            <person name="Liu C."/>
            <person name="Yu Y."/>
            <person name="Liu S."/>
            <person name="Lin W."/>
            <person name="Guo K."/>
            <person name="Jin S."/>
            <person name="Xu P."/>
            <person name="Storey K.B."/>
            <person name="Huan P."/>
            <person name="Zhang T."/>
            <person name="Zhou Y."/>
            <person name="Zhang J."/>
            <person name="Lin C."/>
            <person name="Li X."/>
            <person name="Xing L."/>
            <person name="Huo D."/>
            <person name="Sun M."/>
            <person name="Wang L."/>
            <person name="Mercier A."/>
            <person name="Li F."/>
            <person name="Yang H."/>
            <person name="Xiang J."/>
        </authorList>
    </citation>
    <scope>NUCLEOTIDE SEQUENCE [LARGE SCALE GENOMIC DNA]</scope>
    <source>
        <strain evidence="3">Shaxun</strain>
        <tissue evidence="3">Muscle</tissue>
    </source>
</reference>
<dbReference type="SMART" id="SM00736">
    <property type="entry name" value="CADG"/>
    <property type="match status" value="1"/>
</dbReference>
<dbReference type="InterPro" id="IPR030398">
    <property type="entry name" value="SEA_DG_dom"/>
</dbReference>
<dbReference type="GO" id="GO:0016011">
    <property type="term" value="C:dystroglycan complex"/>
    <property type="evidence" value="ECO:0007669"/>
    <property type="project" value="TreeGrafter"/>
</dbReference>
<dbReference type="GO" id="GO:0005509">
    <property type="term" value="F:calcium ion binding"/>
    <property type="evidence" value="ECO:0007669"/>
    <property type="project" value="InterPro"/>
</dbReference>
<dbReference type="GO" id="GO:0021675">
    <property type="term" value="P:nerve development"/>
    <property type="evidence" value="ECO:0007669"/>
    <property type="project" value="TreeGrafter"/>
</dbReference>
<dbReference type="InterPro" id="IPR013783">
    <property type="entry name" value="Ig-like_fold"/>
</dbReference>
<feature type="domain" description="Peptidase S72" evidence="2">
    <location>
        <begin position="404"/>
        <end position="471"/>
    </location>
</feature>
<dbReference type="OrthoDB" id="5990676at2759"/>
<dbReference type="GO" id="GO:0043236">
    <property type="term" value="F:laminin binding"/>
    <property type="evidence" value="ECO:0007669"/>
    <property type="project" value="TreeGrafter"/>
</dbReference>
<dbReference type="GO" id="GO:0042383">
    <property type="term" value="C:sarcolemma"/>
    <property type="evidence" value="ECO:0007669"/>
    <property type="project" value="UniProtKB-SubCell"/>
</dbReference>
<proteinExistence type="predicted"/>
<dbReference type="SUPFAM" id="SSF49313">
    <property type="entry name" value="Cadherin-like"/>
    <property type="match status" value="1"/>
</dbReference>
<evidence type="ECO:0000256" key="1">
    <source>
        <dbReference type="ARBA" id="ARBA00004135"/>
    </source>
</evidence>
<comment type="caution">
    <text evidence="3">The sequence shown here is derived from an EMBL/GenBank/DDBJ whole genome shotgun (WGS) entry which is preliminary data.</text>
</comment>